<keyword evidence="3" id="KW-1185">Reference proteome</keyword>
<organism evidence="2 3">
    <name type="scientific">Metabacillus halosaccharovorans</name>
    <dbReference type="NCBI Taxonomy" id="930124"/>
    <lineage>
        <taxon>Bacteria</taxon>
        <taxon>Bacillati</taxon>
        <taxon>Bacillota</taxon>
        <taxon>Bacilli</taxon>
        <taxon>Bacillales</taxon>
        <taxon>Bacillaceae</taxon>
        <taxon>Metabacillus</taxon>
    </lineage>
</organism>
<proteinExistence type="predicted"/>
<dbReference type="Proteomes" id="UP001526147">
    <property type="component" value="Unassembled WGS sequence"/>
</dbReference>
<name>A0ABT3DDR7_9BACI</name>
<reference evidence="2 3" key="1">
    <citation type="submission" date="2022-10" db="EMBL/GenBank/DDBJ databases">
        <title>Draft genome assembly of moderately radiation resistant bacterium Metabacillus halosaccharovorans.</title>
        <authorList>
            <person name="Pal S."/>
            <person name="Gopinathan A."/>
        </authorList>
    </citation>
    <scope>NUCLEOTIDE SEQUENCE [LARGE SCALE GENOMIC DNA]</scope>
    <source>
        <strain evidence="2 3">VITHBRA001</strain>
    </source>
</reference>
<comment type="caution">
    <text evidence="2">The sequence shown here is derived from an EMBL/GenBank/DDBJ whole genome shotgun (WGS) entry which is preliminary data.</text>
</comment>
<feature type="compositionally biased region" description="Basic and acidic residues" evidence="1">
    <location>
        <begin position="68"/>
        <end position="97"/>
    </location>
</feature>
<evidence type="ECO:0000313" key="2">
    <source>
        <dbReference type="EMBL" id="MCV9885131.1"/>
    </source>
</evidence>
<gene>
    <name evidence="2" type="ORF">OIH86_05655</name>
</gene>
<dbReference type="EMBL" id="JAOYEY010000028">
    <property type="protein sequence ID" value="MCV9885131.1"/>
    <property type="molecule type" value="Genomic_DNA"/>
</dbReference>
<feature type="compositionally biased region" description="Basic and acidic residues" evidence="1">
    <location>
        <begin position="1"/>
        <end position="34"/>
    </location>
</feature>
<feature type="region of interest" description="Disordered" evidence="1">
    <location>
        <begin position="1"/>
        <end position="39"/>
    </location>
</feature>
<protein>
    <submittedName>
        <fullName evidence="2">Uncharacterized protein</fullName>
    </submittedName>
</protein>
<sequence>MGMKNLREAQKKKAHIENTLEKLRKDSRTEDDKSKKKKIKKEIKKLEGSLPALRRYIYVNSKDQIREKKDEKRREELVKQQSEAERERLIQQDLENRKNRKSVVSSSNTWNDISDKSQLICQSCGIKIRNVYEDSRCGCN</sequence>
<evidence type="ECO:0000313" key="3">
    <source>
        <dbReference type="Proteomes" id="UP001526147"/>
    </source>
</evidence>
<evidence type="ECO:0000256" key="1">
    <source>
        <dbReference type="SAM" id="MobiDB-lite"/>
    </source>
</evidence>
<dbReference type="RefSeq" id="WP_264141987.1">
    <property type="nucleotide sequence ID" value="NZ_JAOYEY010000028.1"/>
</dbReference>
<feature type="region of interest" description="Disordered" evidence="1">
    <location>
        <begin position="68"/>
        <end position="109"/>
    </location>
</feature>
<accession>A0ABT3DDR7</accession>